<organism evidence="2 3">
    <name type="scientific">Prosthecobacter fluviatilis</name>
    <dbReference type="NCBI Taxonomy" id="445931"/>
    <lineage>
        <taxon>Bacteria</taxon>
        <taxon>Pseudomonadati</taxon>
        <taxon>Verrucomicrobiota</taxon>
        <taxon>Verrucomicrobiia</taxon>
        <taxon>Verrucomicrobiales</taxon>
        <taxon>Verrucomicrobiaceae</taxon>
        <taxon>Prosthecobacter</taxon>
    </lineage>
</organism>
<dbReference type="Proteomes" id="UP001596052">
    <property type="component" value="Unassembled WGS sequence"/>
</dbReference>
<evidence type="ECO:0000313" key="3">
    <source>
        <dbReference type="Proteomes" id="UP001596052"/>
    </source>
</evidence>
<dbReference type="SUPFAM" id="SSF54593">
    <property type="entry name" value="Glyoxalase/Bleomycin resistance protein/Dihydroxybiphenyl dioxygenase"/>
    <property type="match status" value="1"/>
</dbReference>
<protein>
    <submittedName>
        <fullName evidence="2">VOC family protein</fullName>
    </submittedName>
</protein>
<evidence type="ECO:0000313" key="2">
    <source>
        <dbReference type="EMBL" id="MFC5455868.1"/>
    </source>
</evidence>
<comment type="caution">
    <text evidence="2">The sequence shown here is derived from an EMBL/GenBank/DDBJ whole genome shotgun (WGS) entry which is preliminary data.</text>
</comment>
<gene>
    <name evidence="2" type="ORF">ACFQDI_13470</name>
</gene>
<dbReference type="Pfam" id="PF00903">
    <property type="entry name" value="Glyoxalase"/>
    <property type="match status" value="1"/>
</dbReference>
<dbReference type="Gene3D" id="3.10.180.10">
    <property type="entry name" value="2,3-Dihydroxybiphenyl 1,2-Dioxygenase, domain 1"/>
    <property type="match status" value="1"/>
</dbReference>
<reference evidence="3" key="1">
    <citation type="journal article" date="2019" name="Int. J. Syst. Evol. Microbiol.">
        <title>The Global Catalogue of Microorganisms (GCM) 10K type strain sequencing project: providing services to taxonomists for standard genome sequencing and annotation.</title>
        <authorList>
            <consortium name="The Broad Institute Genomics Platform"/>
            <consortium name="The Broad Institute Genome Sequencing Center for Infectious Disease"/>
            <person name="Wu L."/>
            <person name="Ma J."/>
        </authorList>
    </citation>
    <scope>NUCLEOTIDE SEQUENCE [LARGE SCALE GENOMIC DNA]</scope>
    <source>
        <strain evidence="3">CGMCC 4.1469</strain>
    </source>
</reference>
<dbReference type="RefSeq" id="WP_377167378.1">
    <property type="nucleotide sequence ID" value="NZ_JBHSMQ010000004.1"/>
</dbReference>
<feature type="domain" description="VOC" evidence="1">
    <location>
        <begin position="1"/>
        <end position="105"/>
    </location>
</feature>
<name>A0ABW0KQW3_9BACT</name>
<dbReference type="InterPro" id="IPR037523">
    <property type="entry name" value="VOC_core"/>
</dbReference>
<dbReference type="InterPro" id="IPR004360">
    <property type="entry name" value="Glyas_Fos-R_dOase_dom"/>
</dbReference>
<dbReference type="PROSITE" id="PS51819">
    <property type="entry name" value="VOC"/>
    <property type="match status" value="1"/>
</dbReference>
<accession>A0ABW0KQW3</accession>
<keyword evidence="3" id="KW-1185">Reference proteome</keyword>
<evidence type="ECO:0000259" key="1">
    <source>
        <dbReference type="PROSITE" id="PS51819"/>
    </source>
</evidence>
<dbReference type="EMBL" id="JBHSMQ010000004">
    <property type="protein sequence ID" value="MFC5455868.1"/>
    <property type="molecule type" value="Genomic_DNA"/>
</dbReference>
<dbReference type="InterPro" id="IPR029068">
    <property type="entry name" value="Glyas_Bleomycin-R_OHBP_Dase"/>
</dbReference>
<sequence length="108" mass="12017">MIPTIGSLAEALSFYADHMGFAILWQGDGMAGIERDGVSLNLVENDNQNWADNASFSIGVSDLDALYEEYREIPARVGPLEMKPWGRREFHMIAPSGVCFQFYQRAAA</sequence>
<proteinExistence type="predicted"/>